<dbReference type="SUPFAM" id="SSF53335">
    <property type="entry name" value="S-adenosyl-L-methionine-dependent methyltransferases"/>
    <property type="match status" value="1"/>
</dbReference>
<reference evidence="2 3" key="1">
    <citation type="submission" date="2020-08" db="EMBL/GenBank/DDBJ databases">
        <title>Sequencing the genomes of 1000 actinobacteria strains.</title>
        <authorList>
            <person name="Klenk H.-P."/>
        </authorList>
    </citation>
    <scope>NUCLEOTIDE SEQUENCE [LARGE SCALE GENOMIC DNA]</scope>
    <source>
        <strain evidence="2 3">DSM 43149</strain>
    </source>
</reference>
<evidence type="ECO:0000259" key="1">
    <source>
        <dbReference type="Pfam" id="PF08241"/>
    </source>
</evidence>
<dbReference type="GO" id="GO:0008757">
    <property type="term" value="F:S-adenosylmethionine-dependent methyltransferase activity"/>
    <property type="evidence" value="ECO:0007669"/>
    <property type="project" value="InterPro"/>
</dbReference>
<keyword evidence="3" id="KW-1185">Reference proteome</keyword>
<gene>
    <name evidence="2" type="ORF">BJ971_002977</name>
</gene>
<keyword evidence="2" id="KW-0489">Methyltransferase</keyword>
<dbReference type="GO" id="GO:0032259">
    <property type="term" value="P:methylation"/>
    <property type="evidence" value="ECO:0007669"/>
    <property type="project" value="UniProtKB-KW"/>
</dbReference>
<dbReference type="EMBL" id="JACHNH010000001">
    <property type="protein sequence ID" value="MBB4762421.1"/>
    <property type="molecule type" value="Genomic_DNA"/>
</dbReference>
<dbReference type="InterPro" id="IPR013216">
    <property type="entry name" value="Methyltransf_11"/>
</dbReference>
<dbReference type="Proteomes" id="UP000578112">
    <property type="component" value="Unassembled WGS sequence"/>
</dbReference>
<name>A0A7W7HX54_9ACTN</name>
<sequence>MTEQTYALSARAAEFYESTFVPALFAGWARRLVDAAAPVPGSSILDVGCGTGIVARTAADRAGPGGVVGLDRGEAMLAVARRVRPDLRWLTGDAGVLPFGDASFDVVASQAALMFFADRVAALREMGRVAGPRGRVVVQVPGRLAASPGYVALTEVVARHAGTAALDLIGGYFGAGEPALFAAAGLRVERHERWRDATRMDDLDTFLTAELLPIADGVDRATHDRIVAGCRTAMAPFVDPAGAVAAPIEVDLFVASL</sequence>
<evidence type="ECO:0000313" key="3">
    <source>
        <dbReference type="Proteomes" id="UP000578112"/>
    </source>
</evidence>
<dbReference type="Pfam" id="PF08241">
    <property type="entry name" value="Methyltransf_11"/>
    <property type="match status" value="1"/>
</dbReference>
<feature type="domain" description="Methyltransferase type 11" evidence="1">
    <location>
        <begin position="45"/>
        <end position="138"/>
    </location>
</feature>
<keyword evidence="2" id="KW-0808">Transferase</keyword>
<evidence type="ECO:0000313" key="2">
    <source>
        <dbReference type="EMBL" id="MBB4762421.1"/>
    </source>
</evidence>
<proteinExistence type="predicted"/>
<protein>
    <submittedName>
        <fullName evidence="2">SAM-dependent methyltransferase</fullName>
    </submittedName>
</protein>
<organism evidence="2 3">
    <name type="scientific">Actinoplanes digitatis</name>
    <dbReference type="NCBI Taxonomy" id="1868"/>
    <lineage>
        <taxon>Bacteria</taxon>
        <taxon>Bacillati</taxon>
        <taxon>Actinomycetota</taxon>
        <taxon>Actinomycetes</taxon>
        <taxon>Micromonosporales</taxon>
        <taxon>Micromonosporaceae</taxon>
        <taxon>Actinoplanes</taxon>
    </lineage>
</organism>
<dbReference type="PANTHER" id="PTHR43591">
    <property type="entry name" value="METHYLTRANSFERASE"/>
    <property type="match status" value="1"/>
</dbReference>
<dbReference type="CDD" id="cd02440">
    <property type="entry name" value="AdoMet_MTases"/>
    <property type="match status" value="1"/>
</dbReference>
<dbReference type="Gene3D" id="3.40.50.150">
    <property type="entry name" value="Vaccinia Virus protein VP39"/>
    <property type="match status" value="1"/>
</dbReference>
<dbReference type="AlphaFoldDB" id="A0A7W7HX54"/>
<dbReference type="InterPro" id="IPR029063">
    <property type="entry name" value="SAM-dependent_MTases_sf"/>
</dbReference>
<dbReference type="PANTHER" id="PTHR43591:SF24">
    <property type="entry name" value="2-METHOXY-6-POLYPRENYL-1,4-BENZOQUINOL METHYLASE, MITOCHONDRIAL"/>
    <property type="match status" value="1"/>
</dbReference>
<dbReference type="RefSeq" id="WP_184993502.1">
    <property type="nucleotide sequence ID" value="NZ_BOMK01000012.1"/>
</dbReference>
<accession>A0A7W7HX54</accession>
<comment type="caution">
    <text evidence="2">The sequence shown here is derived from an EMBL/GenBank/DDBJ whole genome shotgun (WGS) entry which is preliminary data.</text>
</comment>